<dbReference type="PANTHER" id="PTHR46995:SF4">
    <property type="entry name" value="POLLEN OLE E 1 ALLERGEN AND EXTENSIN FAMILY PROTEIN"/>
    <property type="match status" value="1"/>
</dbReference>
<protein>
    <submittedName>
        <fullName evidence="2">Major pollen allergen Ole e 1</fullName>
    </submittedName>
</protein>
<reference evidence="2" key="2">
    <citation type="submission" date="2023-05" db="EMBL/GenBank/DDBJ databases">
        <authorList>
            <person name="Schelkunov M.I."/>
        </authorList>
    </citation>
    <scope>NUCLEOTIDE SEQUENCE</scope>
    <source>
        <strain evidence="2">Hsosn_3</strain>
        <tissue evidence="2">Leaf</tissue>
    </source>
</reference>
<reference evidence="2" key="1">
    <citation type="submission" date="2023-02" db="EMBL/GenBank/DDBJ databases">
        <title>Genome of toxic invasive species Heracleum sosnowskyi carries increased number of genes despite the absence of recent whole-genome duplications.</title>
        <authorList>
            <person name="Schelkunov M."/>
            <person name="Shtratnikova V."/>
            <person name="Makarenko M."/>
            <person name="Klepikova A."/>
            <person name="Omelchenko D."/>
            <person name="Novikova G."/>
            <person name="Obukhova E."/>
            <person name="Bogdanov V."/>
            <person name="Penin A."/>
            <person name="Logacheva M."/>
        </authorList>
    </citation>
    <scope>NUCLEOTIDE SEQUENCE</scope>
    <source>
        <strain evidence="2">Hsosn_3</strain>
        <tissue evidence="2">Leaf</tissue>
    </source>
</reference>
<dbReference type="AlphaFoldDB" id="A0AAD8HNB4"/>
<evidence type="ECO:0000313" key="3">
    <source>
        <dbReference type="Proteomes" id="UP001237642"/>
    </source>
</evidence>
<evidence type="ECO:0000313" key="2">
    <source>
        <dbReference type="EMBL" id="KAK1369821.1"/>
    </source>
</evidence>
<dbReference type="EMBL" id="JAUIZM010000008">
    <property type="protein sequence ID" value="KAK1369821.1"/>
    <property type="molecule type" value="Genomic_DNA"/>
</dbReference>
<feature type="signal peptide" evidence="1">
    <location>
        <begin position="1"/>
        <end position="24"/>
    </location>
</feature>
<proteinExistence type="predicted"/>
<sequence>MDSVLECLLSIFLLFLTIPLQVEPRKVHRPRPQITVMGIVYCDICSNNTFSRNSYFLPGAEVKVECRFEASSPRTSEQITFSVNRTTNKHGIYKLELPAIDGIECAREKAIGNLCRASLIRSSNDACNVPGYKSTTDEITIKSEEANLCIYSLNVMNYRPSKRDIALCGN</sequence>
<dbReference type="PANTHER" id="PTHR46995">
    <property type="entry name" value="OS09G0508200 PROTEIN"/>
    <property type="match status" value="1"/>
</dbReference>
<comment type="caution">
    <text evidence="2">The sequence shown here is derived from an EMBL/GenBank/DDBJ whole genome shotgun (WGS) entry which is preliminary data.</text>
</comment>
<dbReference type="Pfam" id="PF01190">
    <property type="entry name" value="Pollen_Ole_e_1"/>
    <property type="match status" value="1"/>
</dbReference>
<feature type="chain" id="PRO_5041939616" evidence="1">
    <location>
        <begin position="25"/>
        <end position="170"/>
    </location>
</feature>
<dbReference type="Proteomes" id="UP001237642">
    <property type="component" value="Unassembled WGS sequence"/>
</dbReference>
<organism evidence="2 3">
    <name type="scientific">Heracleum sosnowskyi</name>
    <dbReference type="NCBI Taxonomy" id="360622"/>
    <lineage>
        <taxon>Eukaryota</taxon>
        <taxon>Viridiplantae</taxon>
        <taxon>Streptophyta</taxon>
        <taxon>Embryophyta</taxon>
        <taxon>Tracheophyta</taxon>
        <taxon>Spermatophyta</taxon>
        <taxon>Magnoliopsida</taxon>
        <taxon>eudicotyledons</taxon>
        <taxon>Gunneridae</taxon>
        <taxon>Pentapetalae</taxon>
        <taxon>asterids</taxon>
        <taxon>campanulids</taxon>
        <taxon>Apiales</taxon>
        <taxon>Apiaceae</taxon>
        <taxon>Apioideae</taxon>
        <taxon>apioid superclade</taxon>
        <taxon>Tordylieae</taxon>
        <taxon>Tordyliinae</taxon>
        <taxon>Heracleum</taxon>
    </lineage>
</organism>
<accession>A0AAD8HNB4</accession>
<evidence type="ECO:0000256" key="1">
    <source>
        <dbReference type="SAM" id="SignalP"/>
    </source>
</evidence>
<keyword evidence="1" id="KW-0732">Signal</keyword>
<keyword evidence="3" id="KW-1185">Reference proteome</keyword>
<gene>
    <name evidence="2" type="ORF">POM88_035913</name>
</gene>
<name>A0AAD8HNB4_9APIA</name>